<evidence type="ECO:0000259" key="1">
    <source>
        <dbReference type="Pfam" id="PF13480"/>
    </source>
</evidence>
<dbReference type="InterPro" id="IPR016181">
    <property type="entry name" value="Acyl_CoA_acyltransferase"/>
</dbReference>
<dbReference type="InterPro" id="IPR038740">
    <property type="entry name" value="BioF2-like_GNAT_dom"/>
</dbReference>
<evidence type="ECO:0000313" key="2">
    <source>
        <dbReference type="EMBL" id="MBW7468356.1"/>
    </source>
</evidence>
<reference evidence="2 3" key="1">
    <citation type="journal article" date="2016" name="Int. J. Syst. Evol. Microbiol.">
        <title>Pontibacter aydingkolensis sp. nov., isolated from soil of a salt lake.</title>
        <authorList>
            <person name="Osman G."/>
            <person name="Zhang T."/>
            <person name="Lou K."/>
            <person name="Gao Y."/>
            <person name="Chang W."/>
            <person name="Lin Q."/>
            <person name="Yang H.M."/>
            <person name="Huo X.D."/>
            <person name="Wang N."/>
        </authorList>
    </citation>
    <scope>NUCLEOTIDE SEQUENCE [LARGE SCALE GENOMIC DNA]</scope>
    <source>
        <strain evidence="2 3">KACC 19255</strain>
    </source>
</reference>
<comment type="caution">
    <text evidence="2">The sequence shown here is derived from an EMBL/GenBank/DDBJ whole genome shotgun (WGS) entry which is preliminary data.</text>
</comment>
<evidence type="ECO:0000313" key="3">
    <source>
        <dbReference type="Proteomes" id="UP000813018"/>
    </source>
</evidence>
<organism evidence="2 3">
    <name type="scientific">Pontibacter aydingkolensis</name>
    <dbReference type="NCBI Taxonomy" id="1911536"/>
    <lineage>
        <taxon>Bacteria</taxon>
        <taxon>Pseudomonadati</taxon>
        <taxon>Bacteroidota</taxon>
        <taxon>Cytophagia</taxon>
        <taxon>Cytophagales</taxon>
        <taxon>Hymenobacteraceae</taxon>
        <taxon>Pontibacter</taxon>
    </lineage>
</organism>
<proteinExistence type="predicted"/>
<feature type="domain" description="BioF2-like acetyltransferase" evidence="1">
    <location>
        <begin position="151"/>
        <end position="271"/>
    </location>
</feature>
<dbReference type="Gene3D" id="3.40.630.30">
    <property type="match status" value="1"/>
</dbReference>
<keyword evidence="3" id="KW-1185">Reference proteome</keyword>
<name>A0ABS7CWY4_9BACT</name>
<dbReference type="Proteomes" id="UP000813018">
    <property type="component" value="Unassembled WGS sequence"/>
</dbReference>
<dbReference type="RefSeq" id="WP_219878226.1">
    <property type="nucleotide sequence ID" value="NZ_JAHYXK010000013.1"/>
</dbReference>
<protein>
    <submittedName>
        <fullName evidence="2">GNAT family N-acetyltransferase</fullName>
    </submittedName>
</protein>
<dbReference type="InterPro" id="IPR050644">
    <property type="entry name" value="PG_Glycine_Bridge_Synth"/>
</dbReference>
<dbReference type="PANTHER" id="PTHR36174:SF1">
    <property type="entry name" value="LIPID II:GLYCINE GLYCYLTRANSFERASE"/>
    <property type="match status" value="1"/>
</dbReference>
<dbReference type="EMBL" id="JAHYXK010000013">
    <property type="protein sequence ID" value="MBW7468356.1"/>
    <property type="molecule type" value="Genomic_DNA"/>
</dbReference>
<dbReference type="SUPFAM" id="SSF55729">
    <property type="entry name" value="Acyl-CoA N-acyltransferases (Nat)"/>
    <property type="match status" value="1"/>
</dbReference>
<accession>A0ABS7CWY4</accession>
<sequence length="314" mass="36430">MLRYLPHHEINEKNWDDCVKASAERMIYAFSWFLDTVCKRWDAVVEEDETGKYISVFPLPLGRRYGQVGVLQPYFTQQLGLFTTAQSKYKNINDYLQLIPAKYKSIYLQLNTDNTESIKYNTSELAFGERINYHLSLLPPYEELLKNYKNRHKLNKAQRSGIEVKPLDNIETMIQLFRSTKGKELTEIKEKHYRLLVKMHEVLKKHNAAELWQVVNDAGEAIAAAFFARQPGKIIFLLSGASEEGRRTAAMTLLIDSVIRRYAGRNYIFDFEGSMAPSVAKFYANFGAEPVTYLSLTRQHTPWYLKWKEAISTS</sequence>
<gene>
    <name evidence="2" type="ORF">K0O23_14865</name>
</gene>
<dbReference type="PANTHER" id="PTHR36174">
    <property type="entry name" value="LIPID II:GLYCINE GLYCYLTRANSFERASE"/>
    <property type="match status" value="1"/>
</dbReference>
<dbReference type="Pfam" id="PF13480">
    <property type="entry name" value="Acetyltransf_6"/>
    <property type="match status" value="1"/>
</dbReference>